<feature type="transmembrane region" description="Helical" evidence="8">
    <location>
        <begin position="587"/>
        <end position="607"/>
    </location>
</feature>
<protein>
    <submittedName>
        <fullName evidence="9">V-type ATP synthase subunit I</fullName>
    </submittedName>
</protein>
<proteinExistence type="inferred from homology"/>
<dbReference type="PANTHER" id="PTHR11629">
    <property type="entry name" value="VACUOLAR PROTON ATPASES"/>
    <property type="match status" value="1"/>
</dbReference>
<accession>A0ABT4DA29</accession>
<evidence type="ECO:0000256" key="8">
    <source>
        <dbReference type="SAM" id="Phobius"/>
    </source>
</evidence>
<keyword evidence="3" id="KW-0813">Transport</keyword>
<comment type="caution">
    <text evidence="9">The sequence shown here is derived from an EMBL/GenBank/DDBJ whole genome shotgun (WGS) entry which is preliminary data.</text>
</comment>
<evidence type="ECO:0000313" key="9">
    <source>
        <dbReference type="EMBL" id="MCY6959033.1"/>
    </source>
</evidence>
<dbReference type="InterPro" id="IPR002490">
    <property type="entry name" value="V-ATPase_116kDa_su"/>
</dbReference>
<dbReference type="PANTHER" id="PTHR11629:SF63">
    <property type="entry name" value="V-TYPE PROTON ATPASE SUBUNIT A"/>
    <property type="match status" value="1"/>
</dbReference>
<name>A0ABT4DA29_9CLOT</name>
<evidence type="ECO:0000256" key="1">
    <source>
        <dbReference type="ARBA" id="ARBA00004141"/>
    </source>
</evidence>
<keyword evidence="7 8" id="KW-0472">Membrane</keyword>
<evidence type="ECO:0000256" key="2">
    <source>
        <dbReference type="ARBA" id="ARBA00009904"/>
    </source>
</evidence>
<gene>
    <name evidence="9" type="ORF">OW729_10495</name>
</gene>
<dbReference type="Proteomes" id="UP001144612">
    <property type="component" value="Unassembled WGS sequence"/>
</dbReference>
<evidence type="ECO:0000256" key="5">
    <source>
        <dbReference type="ARBA" id="ARBA00022989"/>
    </source>
</evidence>
<feature type="transmembrane region" description="Helical" evidence="8">
    <location>
        <begin position="367"/>
        <end position="397"/>
    </location>
</feature>
<feature type="transmembrane region" description="Helical" evidence="8">
    <location>
        <begin position="409"/>
        <end position="429"/>
    </location>
</feature>
<evidence type="ECO:0000256" key="6">
    <source>
        <dbReference type="ARBA" id="ARBA00023065"/>
    </source>
</evidence>
<feature type="transmembrane region" description="Helical" evidence="8">
    <location>
        <begin position="449"/>
        <end position="470"/>
    </location>
</feature>
<evidence type="ECO:0000256" key="7">
    <source>
        <dbReference type="ARBA" id="ARBA00023136"/>
    </source>
</evidence>
<evidence type="ECO:0000256" key="3">
    <source>
        <dbReference type="ARBA" id="ARBA00022448"/>
    </source>
</evidence>
<keyword evidence="6" id="KW-0406">Ion transport</keyword>
<sequence>MAIVKMNKFTLFAFQNEKETLLKNLQKFEGVEFVNLQSKLENDEFSFLKSAVEEKDILQRENELSKIKFSLDFLNNYIDEEKGLQALKKGKKSITFEELENSIKGIDWISIYEDLKNKEENQNALSNEKTKLESEIEALLPWVSFNCPFKDLRSLKYTSYFIGTIPNNLKDSFVEEFNNEVGFSYVELINEGKEEVYILALVIKELEENAFEILKKYGFSKANFNYDESPKDIIKACEDRISKINNERETNIKSLKEMNDYYEKMKLVYEYYSNYLERAKVTENFLKTKEIVVIEGWNTLSSNSELEEVIKNIAKENYYLEFKEVEENDKVPILLKNNGFVEPFESITEMYSMPKYKEIDPTPVMSLFYFVFFGMMLSDAGYGVVMVIATALALKLLKLEKATKNFMKLFLYLGISTVIWGAIYGGWFGDAPAQFLGKPAPYLISVSDEIMKVFGMAIAFGVVHIIVGLAMKAYILIRDKKYLDALFDVGFWYISLGGIFMMFVESLSSTGKILTIIGFVGLVLTQGRDAPTIGGKIGGGIYGLYGITSYIGDFVSYSRLLALGLATGFIANAFNLMINLIPGAAKFIVGPIIFIVGHLFNLGINALGSYVHSSRLQYLEFFNKFYEGGGKKFTPFKSQSKFVNVTNKKVNA</sequence>
<evidence type="ECO:0000256" key="4">
    <source>
        <dbReference type="ARBA" id="ARBA00022692"/>
    </source>
</evidence>
<keyword evidence="4 8" id="KW-0812">Transmembrane</keyword>
<reference evidence="9" key="1">
    <citation type="submission" date="2022-12" db="EMBL/GenBank/DDBJ databases">
        <title>Clostridium sp. nov., isolated from industrial wastewater.</title>
        <authorList>
            <person name="Jiayan W."/>
        </authorList>
    </citation>
    <scope>NUCLEOTIDE SEQUENCE</scope>
    <source>
        <strain evidence="9">ZC22-4</strain>
    </source>
</reference>
<comment type="similarity">
    <text evidence="2">Belongs to the V-ATPase 116 kDa subunit family.</text>
</comment>
<evidence type="ECO:0000313" key="10">
    <source>
        <dbReference type="Proteomes" id="UP001144612"/>
    </source>
</evidence>
<feature type="transmembrane region" description="Helical" evidence="8">
    <location>
        <begin position="482"/>
        <end position="504"/>
    </location>
</feature>
<dbReference type="EMBL" id="JAPQFJ010000010">
    <property type="protein sequence ID" value="MCY6959033.1"/>
    <property type="molecule type" value="Genomic_DNA"/>
</dbReference>
<feature type="transmembrane region" description="Helical" evidence="8">
    <location>
        <begin position="560"/>
        <end position="581"/>
    </location>
</feature>
<dbReference type="Pfam" id="PF01496">
    <property type="entry name" value="V_ATPase_I"/>
    <property type="match status" value="1"/>
</dbReference>
<dbReference type="RefSeq" id="WP_268061456.1">
    <property type="nucleotide sequence ID" value="NZ_JAPQFJ010000010.1"/>
</dbReference>
<keyword evidence="10" id="KW-1185">Reference proteome</keyword>
<comment type="subcellular location">
    <subcellularLocation>
        <location evidence="1">Membrane</location>
        <topology evidence="1">Multi-pass membrane protein</topology>
    </subcellularLocation>
</comment>
<keyword evidence="5 8" id="KW-1133">Transmembrane helix</keyword>
<organism evidence="9 10">
    <name type="scientific">Clostridium brassicae</name>
    <dbReference type="NCBI Taxonomy" id="2999072"/>
    <lineage>
        <taxon>Bacteria</taxon>
        <taxon>Bacillati</taxon>
        <taxon>Bacillota</taxon>
        <taxon>Clostridia</taxon>
        <taxon>Eubacteriales</taxon>
        <taxon>Clostridiaceae</taxon>
        <taxon>Clostridium</taxon>
    </lineage>
</organism>